<feature type="domain" description="KAP NTPase" evidence="1">
    <location>
        <begin position="4"/>
        <end position="96"/>
    </location>
</feature>
<dbReference type="InterPro" id="IPR011646">
    <property type="entry name" value="KAP_P-loop"/>
</dbReference>
<proteinExistence type="predicted"/>
<accession>A0A1X3DEN8</accession>
<organism evidence="2 3">
    <name type="scientific">Neisseria dentiae</name>
    <dbReference type="NCBI Taxonomy" id="194197"/>
    <lineage>
        <taxon>Bacteria</taxon>
        <taxon>Pseudomonadati</taxon>
        <taxon>Pseudomonadota</taxon>
        <taxon>Betaproteobacteria</taxon>
        <taxon>Neisseriales</taxon>
        <taxon>Neisseriaceae</taxon>
        <taxon>Neisseria</taxon>
    </lineage>
</organism>
<dbReference type="STRING" id="194197.BWD09_03010"/>
<dbReference type="GeneID" id="94581835"/>
<comment type="caution">
    <text evidence="2">The sequence shown here is derived from an EMBL/GenBank/DDBJ whole genome shotgun (WGS) entry which is preliminary data.</text>
</comment>
<dbReference type="Pfam" id="PF07693">
    <property type="entry name" value="KAP_NTPase"/>
    <property type="match status" value="2"/>
</dbReference>
<keyword evidence="3" id="KW-1185">Reference proteome</keyword>
<evidence type="ECO:0000259" key="1">
    <source>
        <dbReference type="Pfam" id="PF07693"/>
    </source>
</evidence>
<gene>
    <name evidence="2" type="ORF">BWD09_03010</name>
</gene>
<dbReference type="Gene3D" id="3.40.50.300">
    <property type="entry name" value="P-loop containing nucleotide triphosphate hydrolases"/>
    <property type="match status" value="1"/>
</dbReference>
<feature type="domain" description="KAP NTPase" evidence="1">
    <location>
        <begin position="112"/>
        <end position="242"/>
    </location>
</feature>
<dbReference type="OrthoDB" id="88903at2"/>
<dbReference type="InterPro" id="IPR027417">
    <property type="entry name" value="P-loop_NTPase"/>
</dbReference>
<dbReference type="EMBL" id="MTBO01000004">
    <property type="protein sequence ID" value="OSI18172.1"/>
    <property type="molecule type" value="Genomic_DNA"/>
</dbReference>
<protein>
    <recommendedName>
        <fullName evidence="1">KAP NTPase domain-containing protein</fullName>
    </recommendedName>
</protein>
<dbReference type="AlphaFoldDB" id="A0A1X3DEN8"/>
<sequence length="610" mass="72796">MNNQNITEFLEYYLNLPQSPEYAVMIDAPWGAGKTYFIRNFLEKYYENKDSKKERFLWVSLYRLSSIEEIEAAIFAQLHPMLSHKGMALTGKLLREGLKAAINLDLSTIKIPDYLKDIDNTVLIFDDVERCSIEMNKLLGYLNHFVENQNHKMILIANEQEIETHSEQYKKIKEKLIGKVFKYEASSVEKILSDFIKNYFNDKSPITLFYINHIKLIVRIFNLADYSNIRVLKQALQDFERLYKTLDQEILDQPELMSSLLRVFLILFFEEKSSGYSIEKIFFDRSRFVKEYSKNGKESLSEEENKLKKIHDKYQDIVNFSWSDILLGNDIWLAIVQSNIINQKAINLSLKNSRYFQYENRSGWYRLWDYQLLAEDEFNQTFNNCLQEIEQNKISELGELQHYFGLFLFFSENNIRKAEAEEAMEQIQHWIGELAEDKKLPDTSEYPSWWGESWDNRRVTSSEQDRYKEFLDFVKNKIQEQEKSMYPDKVAGLLKDMVDDVHAFSEKLIADTKGTSIYRKNPILAHIDIEEFFDKFYLAIPENRYRIISALERRYEYWGRNKELEPEKKWLQNLLKKINGQKLKFQDHQHLIFLNRLELVVEEIVKNWES</sequence>
<name>A0A1X3DEN8_9NEIS</name>
<dbReference type="RefSeq" id="WP_085365257.1">
    <property type="nucleotide sequence ID" value="NZ_CAUJPZ010000002.1"/>
</dbReference>
<dbReference type="SUPFAM" id="SSF52540">
    <property type="entry name" value="P-loop containing nucleoside triphosphate hydrolases"/>
    <property type="match status" value="1"/>
</dbReference>
<evidence type="ECO:0000313" key="2">
    <source>
        <dbReference type="EMBL" id="OSI18172.1"/>
    </source>
</evidence>
<dbReference type="Proteomes" id="UP000193118">
    <property type="component" value="Unassembled WGS sequence"/>
</dbReference>
<reference evidence="3" key="1">
    <citation type="submission" date="2017-01" db="EMBL/GenBank/DDBJ databases">
        <authorList>
            <person name="Wolfgang W.J."/>
            <person name="Cole J."/>
            <person name="Wroblewski D."/>
            <person name="Mcginnis J."/>
            <person name="Musser K.A."/>
        </authorList>
    </citation>
    <scope>NUCLEOTIDE SEQUENCE [LARGE SCALE GENOMIC DNA]</scope>
    <source>
        <strain evidence="3">DSM 19151</strain>
    </source>
</reference>
<evidence type="ECO:0000313" key="3">
    <source>
        <dbReference type="Proteomes" id="UP000193118"/>
    </source>
</evidence>